<reference evidence="1" key="1">
    <citation type="submission" date="2014-11" db="EMBL/GenBank/DDBJ databases">
        <authorList>
            <person name="Amaro Gonzalez C."/>
        </authorList>
    </citation>
    <scope>NUCLEOTIDE SEQUENCE</scope>
</reference>
<evidence type="ECO:0000313" key="1">
    <source>
        <dbReference type="EMBL" id="JAH79197.1"/>
    </source>
</evidence>
<organism evidence="1">
    <name type="scientific">Anguilla anguilla</name>
    <name type="common">European freshwater eel</name>
    <name type="synonym">Muraena anguilla</name>
    <dbReference type="NCBI Taxonomy" id="7936"/>
    <lineage>
        <taxon>Eukaryota</taxon>
        <taxon>Metazoa</taxon>
        <taxon>Chordata</taxon>
        <taxon>Craniata</taxon>
        <taxon>Vertebrata</taxon>
        <taxon>Euteleostomi</taxon>
        <taxon>Actinopterygii</taxon>
        <taxon>Neopterygii</taxon>
        <taxon>Teleostei</taxon>
        <taxon>Anguilliformes</taxon>
        <taxon>Anguillidae</taxon>
        <taxon>Anguilla</taxon>
    </lineage>
</organism>
<accession>A0A0E9VM95</accession>
<protein>
    <submittedName>
        <fullName evidence="1">Uncharacterized protein</fullName>
    </submittedName>
</protein>
<reference evidence="1" key="2">
    <citation type="journal article" date="2015" name="Fish Shellfish Immunol.">
        <title>Early steps in the European eel (Anguilla anguilla)-Vibrio vulnificus interaction in the gills: Role of the RtxA13 toxin.</title>
        <authorList>
            <person name="Callol A."/>
            <person name="Pajuelo D."/>
            <person name="Ebbesson L."/>
            <person name="Teles M."/>
            <person name="MacKenzie S."/>
            <person name="Amaro C."/>
        </authorList>
    </citation>
    <scope>NUCLEOTIDE SEQUENCE</scope>
</reference>
<dbReference type="AlphaFoldDB" id="A0A0E9VM95"/>
<name>A0A0E9VM95_ANGAN</name>
<dbReference type="EMBL" id="GBXM01029380">
    <property type="protein sequence ID" value="JAH79197.1"/>
    <property type="molecule type" value="Transcribed_RNA"/>
</dbReference>
<proteinExistence type="predicted"/>
<sequence length="28" mass="3425">MKFLFGLHSTIVSLHERRQILKYHKLKT</sequence>